<accession>A0A1A7R194</accession>
<proteinExistence type="inferred from homology"/>
<dbReference type="CDD" id="cd00305">
    <property type="entry name" value="Cu-Zn_Superoxide_Dismutase"/>
    <property type="match status" value="1"/>
</dbReference>
<comment type="catalytic activity">
    <reaction evidence="2">
        <text>2 superoxide + 2 H(+) = H2O2 + O2</text>
        <dbReference type="Rhea" id="RHEA:20696"/>
        <dbReference type="ChEBI" id="CHEBI:15378"/>
        <dbReference type="ChEBI" id="CHEBI:15379"/>
        <dbReference type="ChEBI" id="CHEBI:16240"/>
        <dbReference type="ChEBI" id="CHEBI:18421"/>
        <dbReference type="EC" id="1.15.1.1"/>
    </reaction>
</comment>
<dbReference type="OrthoDB" id="9792957at2"/>
<dbReference type="InterPro" id="IPR001424">
    <property type="entry name" value="SOD_Cu_Zn_dom"/>
</dbReference>
<name>A0A1A7R194_9FLAO</name>
<keyword evidence="2" id="KW-0862">Zinc</keyword>
<evidence type="ECO:0000256" key="1">
    <source>
        <dbReference type="ARBA" id="ARBA00010457"/>
    </source>
</evidence>
<dbReference type="AlphaFoldDB" id="A0A1A7R194"/>
<comment type="caution">
    <text evidence="5">The sequence shown here is derived from an EMBL/GenBank/DDBJ whole genome shotgun (WGS) entry which is preliminary data.</text>
</comment>
<evidence type="ECO:0000256" key="2">
    <source>
        <dbReference type="RuleBase" id="RU000393"/>
    </source>
</evidence>
<dbReference type="SUPFAM" id="SSF49329">
    <property type="entry name" value="Cu,Zn superoxide dismutase-like"/>
    <property type="match status" value="1"/>
</dbReference>
<keyword evidence="2" id="KW-0186">Copper</keyword>
<dbReference type="Pfam" id="PF00080">
    <property type="entry name" value="Sod_Cu"/>
    <property type="match status" value="1"/>
</dbReference>
<dbReference type="GO" id="GO:0004784">
    <property type="term" value="F:superoxide dismutase activity"/>
    <property type="evidence" value="ECO:0007669"/>
    <property type="project" value="UniProtKB-EC"/>
</dbReference>
<dbReference type="InterPro" id="IPR018152">
    <property type="entry name" value="SOD_Cu/Zn_BS"/>
</dbReference>
<evidence type="ECO:0000313" key="6">
    <source>
        <dbReference type="Proteomes" id="UP000248987"/>
    </source>
</evidence>
<dbReference type="STRING" id="49280.A9996_09120"/>
<feature type="region of interest" description="Disordered" evidence="3">
    <location>
        <begin position="98"/>
        <end position="122"/>
    </location>
</feature>
<reference evidence="5 6" key="1">
    <citation type="submission" date="2018-06" db="EMBL/GenBank/DDBJ databases">
        <title>Genomic Encyclopedia of Archaeal and Bacterial Type Strains, Phase II (KMG-II): from individual species to whole genera.</title>
        <authorList>
            <person name="Goeker M."/>
        </authorList>
    </citation>
    <scope>NUCLEOTIDE SEQUENCE [LARGE SCALE GENOMIC DNA]</scope>
    <source>
        <strain evidence="5 6">DSM 12408</strain>
    </source>
</reference>
<dbReference type="InterPro" id="IPR036423">
    <property type="entry name" value="SOD-like_Cu/Zn_dom_sf"/>
</dbReference>
<evidence type="ECO:0000259" key="4">
    <source>
        <dbReference type="Pfam" id="PF00080"/>
    </source>
</evidence>
<organism evidence="5 6">
    <name type="scientific">Gelidibacter algens</name>
    <dbReference type="NCBI Taxonomy" id="49280"/>
    <lineage>
        <taxon>Bacteria</taxon>
        <taxon>Pseudomonadati</taxon>
        <taxon>Bacteroidota</taxon>
        <taxon>Flavobacteriia</taxon>
        <taxon>Flavobacteriales</taxon>
        <taxon>Flavobacteriaceae</taxon>
        <taxon>Gelidibacter</taxon>
    </lineage>
</organism>
<protein>
    <recommendedName>
        <fullName evidence="2">Superoxide dismutase [Cu-Zn]</fullName>
        <ecNumber evidence="2">1.15.1.1</ecNumber>
    </recommendedName>
</protein>
<dbReference type="PROSITE" id="PS51257">
    <property type="entry name" value="PROKAR_LIPOPROTEIN"/>
    <property type="match status" value="1"/>
</dbReference>
<keyword evidence="2" id="KW-0560">Oxidoreductase</keyword>
<comment type="cofactor">
    <cofactor evidence="2">
        <name>Cu cation</name>
        <dbReference type="ChEBI" id="CHEBI:23378"/>
    </cofactor>
    <text evidence="2">Binds 1 copper ion per subunit.</text>
</comment>
<gene>
    <name evidence="5" type="ORF">LX77_00442</name>
</gene>
<dbReference type="GO" id="GO:0005507">
    <property type="term" value="F:copper ion binding"/>
    <property type="evidence" value="ECO:0007669"/>
    <property type="project" value="InterPro"/>
</dbReference>
<comment type="similarity">
    <text evidence="1 2">Belongs to the Cu-Zn superoxide dismutase family.</text>
</comment>
<keyword evidence="6" id="KW-1185">Reference proteome</keyword>
<dbReference type="PROSITE" id="PS00332">
    <property type="entry name" value="SOD_CU_ZN_2"/>
    <property type="match status" value="1"/>
</dbReference>
<comment type="cofactor">
    <cofactor evidence="2">
        <name>Zn(2+)</name>
        <dbReference type="ChEBI" id="CHEBI:29105"/>
    </cofactor>
    <text evidence="2">Binds 1 zinc ion per subunit.</text>
</comment>
<dbReference type="EMBL" id="QLLQ01000001">
    <property type="protein sequence ID" value="RAJ27868.1"/>
    <property type="molecule type" value="Genomic_DNA"/>
</dbReference>
<sequence length="193" mass="20431">MKRLSIMLIAIVALGMSTSCKDDKKEANSDMNEEMPMETKTVETKKIQVDLESKSGSNVEGNAVFTEEDGVVTMVVVVSGLKEGEHAIHLHEKADCSADDGTSAGGHWNPTNQPHGKWGSSEGYHKGDIGNFMADANGNGTITMTTDEWCIGCGDSNNDIVGKGIIIHEGIDDFTTQPTGDAGGRISCGGIIQ</sequence>
<evidence type="ECO:0000313" key="5">
    <source>
        <dbReference type="EMBL" id="RAJ27868.1"/>
    </source>
</evidence>
<dbReference type="PANTHER" id="PTHR10003">
    <property type="entry name" value="SUPEROXIDE DISMUTASE CU-ZN -RELATED"/>
    <property type="match status" value="1"/>
</dbReference>
<dbReference type="Proteomes" id="UP000248987">
    <property type="component" value="Unassembled WGS sequence"/>
</dbReference>
<dbReference type="RefSeq" id="WP_066433470.1">
    <property type="nucleotide sequence ID" value="NZ_LZRN01000015.1"/>
</dbReference>
<keyword evidence="2" id="KW-0479">Metal-binding</keyword>
<dbReference type="InterPro" id="IPR024134">
    <property type="entry name" value="SOD_Cu/Zn_/chaperone"/>
</dbReference>
<dbReference type="Gene3D" id="2.60.40.200">
    <property type="entry name" value="Superoxide dismutase, copper/zinc binding domain"/>
    <property type="match status" value="1"/>
</dbReference>
<comment type="function">
    <text evidence="2">Destroys radicals which are normally produced within the cells and which are toxic to biological systems.</text>
</comment>
<dbReference type="EC" id="1.15.1.1" evidence="2"/>
<feature type="domain" description="Superoxide dismutase copper/zinc binding" evidence="4">
    <location>
        <begin position="59"/>
        <end position="191"/>
    </location>
</feature>
<evidence type="ECO:0000256" key="3">
    <source>
        <dbReference type="SAM" id="MobiDB-lite"/>
    </source>
</evidence>
<feature type="region of interest" description="Disordered" evidence="3">
    <location>
        <begin position="21"/>
        <end position="41"/>
    </location>
</feature>